<dbReference type="HAMAP" id="MF_01521">
    <property type="entry name" value="MntP_pump"/>
    <property type="match status" value="1"/>
</dbReference>
<dbReference type="Pfam" id="PF02659">
    <property type="entry name" value="Mntp"/>
    <property type="match status" value="1"/>
</dbReference>
<feature type="transmembrane region" description="Helical" evidence="8">
    <location>
        <begin position="76"/>
        <end position="97"/>
    </location>
</feature>
<evidence type="ECO:0000313" key="9">
    <source>
        <dbReference type="EMBL" id="MBD2863575.1"/>
    </source>
</evidence>
<dbReference type="PANTHER" id="PTHR35529:SF1">
    <property type="entry name" value="MANGANESE EFFLUX PUMP MNTP-RELATED"/>
    <property type="match status" value="1"/>
</dbReference>
<evidence type="ECO:0000256" key="8">
    <source>
        <dbReference type="HAMAP-Rule" id="MF_01521"/>
    </source>
</evidence>
<comment type="function">
    <text evidence="8">Probably functions as a manganese efflux pump.</text>
</comment>
<comment type="caution">
    <text evidence="9">The sequence shown here is derived from an EMBL/GenBank/DDBJ whole genome shotgun (WGS) entry which is preliminary data.</text>
</comment>
<reference evidence="9" key="1">
    <citation type="submission" date="2020-09" db="EMBL/GenBank/DDBJ databases">
        <title>A novel bacterium of genus Paenibacillus, isolated from South China Sea.</title>
        <authorList>
            <person name="Huang H."/>
            <person name="Mo K."/>
            <person name="Hu Y."/>
        </authorList>
    </citation>
    <scope>NUCLEOTIDE SEQUENCE</scope>
    <source>
        <strain evidence="9">IB182363</strain>
    </source>
</reference>
<evidence type="ECO:0000256" key="4">
    <source>
        <dbReference type="ARBA" id="ARBA00022989"/>
    </source>
</evidence>
<keyword evidence="5 8" id="KW-0406">Ion transport</keyword>
<comment type="subcellular location">
    <subcellularLocation>
        <location evidence="8">Cell membrane</location>
        <topology evidence="8">Multi-pass membrane protein</topology>
    </subcellularLocation>
</comment>
<keyword evidence="7 8" id="KW-0464">Manganese</keyword>
<evidence type="ECO:0000256" key="6">
    <source>
        <dbReference type="ARBA" id="ARBA00023136"/>
    </source>
</evidence>
<evidence type="ECO:0000256" key="5">
    <source>
        <dbReference type="ARBA" id="ARBA00023065"/>
    </source>
</evidence>
<keyword evidence="10" id="KW-1185">Reference proteome</keyword>
<dbReference type="EMBL" id="JACXJA010000021">
    <property type="protein sequence ID" value="MBD2863575.1"/>
    <property type="molecule type" value="Genomic_DNA"/>
</dbReference>
<dbReference type="InterPro" id="IPR003810">
    <property type="entry name" value="Mntp/YtaF"/>
</dbReference>
<evidence type="ECO:0000256" key="1">
    <source>
        <dbReference type="ARBA" id="ARBA00022448"/>
    </source>
</evidence>
<dbReference type="PANTHER" id="PTHR35529">
    <property type="entry name" value="MANGANESE EFFLUX PUMP MNTP-RELATED"/>
    <property type="match status" value="1"/>
</dbReference>
<dbReference type="GO" id="GO:0005886">
    <property type="term" value="C:plasma membrane"/>
    <property type="evidence" value="ECO:0007669"/>
    <property type="project" value="UniProtKB-SubCell"/>
</dbReference>
<keyword evidence="4 8" id="KW-1133">Transmembrane helix</keyword>
<feature type="transmembrane region" description="Helical" evidence="8">
    <location>
        <begin position="109"/>
        <end position="132"/>
    </location>
</feature>
<keyword evidence="1 8" id="KW-0813">Transport</keyword>
<dbReference type="RefSeq" id="WP_190929209.1">
    <property type="nucleotide sequence ID" value="NZ_JACXJA010000021.1"/>
</dbReference>
<comment type="similarity">
    <text evidence="8">Belongs to the MntP (TC 9.B.29) family.</text>
</comment>
<feature type="transmembrane region" description="Helical" evidence="8">
    <location>
        <begin position="12"/>
        <end position="36"/>
    </location>
</feature>
<keyword evidence="6 8" id="KW-0472">Membrane</keyword>
<name>A0A927CCZ8_9BACL</name>
<dbReference type="Proteomes" id="UP000639396">
    <property type="component" value="Unassembled WGS sequence"/>
</dbReference>
<evidence type="ECO:0000313" key="10">
    <source>
        <dbReference type="Proteomes" id="UP000639396"/>
    </source>
</evidence>
<evidence type="ECO:0000256" key="2">
    <source>
        <dbReference type="ARBA" id="ARBA00022475"/>
    </source>
</evidence>
<keyword evidence="3 8" id="KW-0812">Transmembrane</keyword>
<feature type="transmembrane region" description="Helical" evidence="8">
    <location>
        <begin position="48"/>
        <end position="70"/>
    </location>
</feature>
<dbReference type="AlphaFoldDB" id="A0A927CCZ8"/>
<proteinExistence type="inferred from homology"/>
<sequence>MTALATAAEMGQLITIVVMGIALGMDAFSLGIGIGLRGVRLLDIARISLIIGLFHVVMPLAGMFMGHYLGSLLGDVATMTGGGLLVLLGGHMIFSSLRGQEVKPIDHRTLWGLSFFAFSVSIDSMSVGVSLGMFSTDLAFTVLMFGLFGGVMSVFGLLLGRRAGHWVGEYGEALGGVILLAFGIRFLI</sequence>
<dbReference type="GO" id="GO:0005384">
    <property type="term" value="F:manganese ion transmembrane transporter activity"/>
    <property type="evidence" value="ECO:0007669"/>
    <property type="project" value="UniProtKB-UniRule"/>
</dbReference>
<organism evidence="9 10">
    <name type="scientific">Paenibacillus oceani</name>
    <dbReference type="NCBI Taxonomy" id="2772510"/>
    <lineage>
        <taxon>Bacteria</taxon>
        <taxon>Bacillati</taxon>
        <taxon>Bacillota</taxon>
        <taxon>Bacilli</taxon>
        <taxon>Bacillales</taxon>
        <taxon>Paenibacillaceae</taxon>
        <taxon>Paenibacillus</taxon>
    </lineage>
</organism>
<gene>
    <name evidence="8" type="primary">mntP</name>
    <name evidence="9" type="ORF">IDH45_16405</name>
</gene>
<dbReference type="InterPro" id="IPR022929">
    <property type="entry name" value="Put_MntP"/>
</dbReference>
<feature type="transmembrane region" description="Helical" evidence="8">
    <location>
        <begin position="138"/>
        <end position="158"/>
    </location>
</feature>
<evidence type="ECO:0000256" key="3">
    <source>
        <dbReference type="ARBA" id="ARBA00022692"/>
    </source>
</evidence>
<feature type="transmembrane region" description="Helical" evidence="8">
    <location>
        <begin position="170"/>
        <end position="187"/>
    </location>
</feature>
<accession>A0A927CCZ8</accession>
<evidence type="ECO:0000256" key="7">
    <source>
        <dbReference type="ARBA" id="ARBA00023211"/>
    </source>
</evidence>
<protein>
    <recommendedName>
        <fullName evidence="8">Putative manganese efflux pump MntP</fullName>
    </recommendedName>
</protein>
<keyword evidence="2 8" id="KW-1003">Cell membrane</keyword>